<dbReference type="Proteomes" id="UP000799750">
    <property type="component" value="Unassembled WGS sequence"/>
</dbReference>
<proteinExistence type="predicted"/>
<keyword evidence="2" id="KW-1185">Reference proteome</keyword>
<organism evidence="1 2">
    <name type="scientific">Lophium mytilinum</name>
    <dbReference type="NCBI Taxonomy" id="390894"/>
    <lineage>
        <taxon>Eukaryota</taxon>
        <taxon>Fungi</taxon>
        <taxon>Dikarya</taxon>
        <taxon>Ascomycota</taxon>
        <taxon>Pezizomycotina</taxon>
        <taxon>Dothideomycetes</taxon>
        <taxon>Pleosporomycetidae</taxon>
        <taxon>Mytilinidiales</taxon>
        <taxon>Mytilinidiaceae</taxon>
        <taxon>Lophium</taxon>
    </lineage>
</organism>
<accession>A0A6A6QNF8</accession>
<gene>
    <name evidence="1" type="ORF">BU16DRAFT_75406</name>
</gene>
<dbReference type="EMBL" id="MU004192">
    <property type="protein sequence ID" value="KAF2493273.1"/>
    <property type="molecule type" value="Genomic_DNA"/>
</dbReference>
<name>A0A6A6QNF8_9PEZI</name>
<evidence type="ECO:0000313" key="2">
    <source>
        <dbReference type="Proteomes" id="UP000799750"/>
    </source>
</evidence>
<protein>
    <submittedName>
        <fullName evidence="1">Uncharacterized protein</fullName>
    </submittedName>
</protein>
<evidence type="ECO:0000313" key="1">
    <source>
        <dbReference type="EMBL" id="KAF2493273.1"/>
    </source>
</evidence>
<dbReference type="AlphaFoldDB" id="A0A6A6QNF8"/>
<reference evidence="1" key="1">
    <citation type="journal article" date="2020" name="Stud. Mycol.">
        <title>101 Dothideomycetes genomes: a test case for predicting lifestyles and emergence of pathogens.</title>
        <authorList>
            <person name="Haridas S."/>
            <person name="Albert R."/>
            <person name="Binder M."/>
            <person name="Bloem J."/>
            <person name="Labutti K."/>
            <person name="Salamov A."/>
            <person name="Andreopoulos B."/>
            <person name="Baker S."/>
            <person name="Barry K."/>
            <person name="Bills G."/>
            <person name="Bluhm B."/>
            <person name="Cannon C."/>
            <person name="Castanera R."/>
            <person name="Culley D."/>
            <person name="Daum C."/>
            <person name="Ezra D."/>
            <person name="Gonzalez J."/>
            <person name="Henrissat B."/>
            <person name="Kuo A."/>
            <person name="Liang C."/>
            <person name="Lipzen A."/>
            <person name="Lutzoni F."/>
            <person name="Magnuson J."/>
            <person name="Mondo S."/>
            <person name="Nolan M."/>
            <person name="Ohm R."/>
            <person name="Pangilinan J."/>
            <person name="Park H.-J."/>
            <person name="Ramirez L."/>
            <person name="Alfaro M."/>
            <person name="Sun H."/>
            <person name="Tritt A."/>
            <person name="Yoshinaga Y."/>
            <person name="Zwiers L.-H."/>
            <person name="Turgeon B."/>
            <person name="Goodwin S."/>
            <person name="Spatafora J."/>
            <person name="Crous P."/>
            <person name="Grigoriev I."/>
        </authorList>
    </citation>
    <scope>NUCLEOTIDE SEQUENCE</scope>
    <source>
        <strain evidence="1">CBS 269.34</strain>
    </source>
</reference>
<sequence length="109" mass="11575">MGLRRRPRGCVVGRTPGRIAVADAASRALHSPDCWSKRPQLPQTTLRGRKIRPLSRPSLGSCADSSSSLTAVCKAKLASPVGLRGVCLGVSLACLCTTRLVVVHHCCRT</sequence>